<proteinExistence type="predicted"/>
<organism evidence="2 3">
    <name type="scientific">Candidatus Micrarchaeum acidiphilum ARMAN-2</name>
    <dbReference type="NCBI Taxonomy" id="425595"/>
    <lineage>
        <taxon>Archaea</taxon>
        <taxon>Candidatus Micrarchaeota</taxon>
        <taxon>Candidatus Micrarchaeia</taxon>
        <taxon>Candidatus Micrarchaeales</taxon>
        <taxon>Candidatus Micrarchaeaceae</taxon>
        <taxon>Candidatus Micrarchaeum</taxon>
    </lineage>
</organism>
<evidence type="ECO:0000256" key="1">
    <source>
        <dbReference type="SAM" id="Phobius"/>
    </source>
</evidence>
<keyword evidence="1" id="KW-0812">Transmembrane</keyword>
<feature type="transmembrane region" description="Helical" evidence="1">
    <location>
        <begin position="20"/>
        <end position="43"/>
    </location>
</feature>
<keyword evidence="1" id="KW-1133">Transmembrane helix</keyword>
<evidence type="ECO:0000313" key="3">
    <source>
        <dbReference type="Proteomes" id="UP000332487"/>
    </source>
</evidence>
<protein>
    <submittedName>
        <fullName evidence="2">Uncharacterized protein</fullName>
    </submittedName>
</protein>
<reference evidence="2 3" key="1">
    <citation type="journal article" date="2009" name="Genome Biol.">
        <title>Community-wide analysis of microbial genome sequence signatures.</title>
        <authorList>
            <person name="Dick G.J."/>
            <person name="Andersson A.F."/>
            <person name="Baker B.J."/>
            <person name="Simmons S.L."/>
            <person name="Thomas B.C."/>
            <person name="Yelton A.P."/>
            <person name="Banfield J.F."/>
        </authorList>
    </citation>
    <scope>NUCLEOTIDE SEQUENCE [LARGE SCALE GENOMIC DNA]</scope>
    <source>
        <strain evidence="2">ARMAN-2</strain>
    </source>
</reference>
<sequence length="160" mass="16952">MHEMAAKKNEKKGQSSLELLVTLSFGLIILLPIVVLAFIQIAASSSTLATTEAQESASKLANIALSVGSQGYPARQLTLIQMPPDVYTIYVGNINNTMGHEIIFIVRTNAGNSYVTAYTPINISGNIGSITNPGTYLVNISAENSCPSAPAYPCVYISPS</sequence>
<reference evidence="2 3" key="2">
    <citation type="journal article" date="2010" name="Proc. Natl. Acad. Sci. U.S.A.">
        <title>Enigmatic, ultrasmall, uncultivated Archaea.</title>
        <authorList>
            <person name="Baker B.J."/>
            <person name="Comolli L.R."/>
            <person name="Dick G.J."/>
            <person name="Hauser L.J."/>
            <person name="Hyatt D."/>
            <person name="Dill B.D."/>
            <person name="Land M.L."/>
            <person name="Verberkmoes N.C."/>
            <person name="Hettich R.L."/>
            <person name="Banfield J.F."/>
        </authorList>
    </citation>
    <scope>NUCLEOTIDE SEQUENCE [LARGE SCALE GENOMIC DNA]</scope>
    <source>
        <strain evidence="2">ARMAN-2</strain>
    </source>
</reference>
<keyword evidence="3" id="KW-1185">Reference proteome</keyword>
<keyword evidence="1" id="KW-0472">Membrane</keyword>
<dbReference type="EMBL" id="GG697238">
    <property type="protein sequence ID" value="EET90371.1"/>
    <property type="molecule type" value="Genomic_DNA"/>
</dbReference>
<name>C7DGM4_MICA2</name>
<dbReference type="Proteomes" id="UP000332487">
    <property type="component" value="Unassembled WGS sequence"/>
</dbReference>
<accession>C7DGM4</accession>
<evidence type="ECO:0000313" key="2">
    <source>
        <dbReference type="EMBL" id="EET90371.1"/>
    </source>
</evidence>
<dbReference type="AlphaFoldDB" id="C7DGM4"/>
<gene>
    <name evidence="2" type="ORF">UNLARM2_0225</name>
</gene>